<accession>A0ABR9JN56</accession>
<feature type="domain" description="Luciferase-like" evidence="1">
    <location>
        <begin position="1"/>
        <end position="75"/>
    </location>
</feature>
<evidence type="ECO:0000313" key="3">
    <source>
        <dbReference type="Proteomes" id="UP000627838"/>
    </source>
</evidence>
<dbReference type="InterPro" id="IPR011251">
    <property type="entry name" value="Luciferase-like_dom"/>
</dbReference>
<name>A0ABR9JN56_9ACTN</name>
<dbReference type="InterPro" id="IPR036661">
    <property type="entry name" value="Luciferase-like_sf"/>
</dbReference>
<reference evidence="2 3" key="1">
    <citation type="submission" date="2020-10" db="EMBL/GenBank/DDBJ databases">
        <title>Sequencing the genomes of 1000 actinobacteria strains.</title>
        <authorList>
            <person name="Klenk H.-P."/>
        </authorList>
    </citation>
    <scope>NUCLEOTIDE SEQUENCE [LARGE SCALE GENOMIC DNA]</scope>
    <source>
        <strain evidence="2 3">DSM 46744</strain>
    </source>
</reference>
<dbReference type="SUPFAM" id="SSF51679">
    <property type="entry name" value="Bacterial luciferase-like"/>
    <property type="match status" value="1"/>
</dbReference>
<evidence type="ECO:0000313" key="2">
    <source>
        <dbReference type="EMBL" id="MBE1531998.1"/>
    </source>
</evidence>
<protein>
    <submittedName>
        <fullName evidence="2">Alkanesulfonate monooxygenase SsuD/methylene tetrahydromethanopterin reductase-like flavin-dependent oxidoreductase (Luciferase family)</fullName>
    </submittedName>
</protein>
<organism evidence="2 3">
    <name type="scientific">Actinomadura algeriensis</name>
    <dbReference type="NCBI Taxonomy" id="1679523"/>
    <lineage>
        <taxon>Bacteria</taxon>
        <taxon>Bacillati</taxon>
        <taxon>Actinomycetota</taxon>
        <taxon>Actinomycetes</taxon>
        <taxon>Streptosporangiales</taxon>
        <taxon>Thermomonosporaceae</taxon>
        <taxon>Actinomadura</taxon>
    </lineage>
</organism>
<comment type="caution">
    <text evidence="2">The sequence shown here is derived from an EMBL/GenBank/DDBJ whole genome shotgun (WGS) entry which is preliminary data.</text>
</comment>
<proteinExistence type="predicted"/>
<sequence>MRACWGPDPVEFHGEHYRVPAAKVGPKPWNDRIPLRFGATARPAIERAARIGDGFITVAVNWDDTRTQVGWYREAGGTGSVVVNTFPAPPGTDVSAADFTAATLANLERAAAVGADEVHVATALLGVPARRQVELLEALADELDLPARRF</sequence>
<dbReference type="Proteomes" id="UP000627838">
    <property type="component" value="Unassembled WGS sequence"/>
</dbReference>
<dbReference type="Pfam" id="PF00296">
    <property type="entry name" value="Bac_luciferase"/>
    <property type="match status" value="1"/>
</dbReference>
<gene>
    <name evidence="2" type="ORF">H4W34_001831</name>
</gene>
<evidence type="ECO:0000259" key="1">
    <source>
        <dbReference type="Pfam" id="PF00296"/>
    </source>
</evidence>
<keyword evidence="3" id="KW-1185">Reference proteome</keyword>
<dbReference type="Gene3D" id="3.20.20.30">
    <property type="entry name" value="Luciferase-like domain"/>
    <property type="match status" value="1"/>
</dbReference>
<dbReference type="EMBL" id="JADBDZ010000001">
    <property type="protein sequence ID" value="MBE1531998.1"/>
    <property type="molecule type" value="Genomic_DNA"/>
</dbReference>